<gene>
    <name evidence="9" type="ORF">H9659_08890</name>
</gene>
<evidence type="ECO:0000256" key="5">
    <source>
        <dbReference type="ARBA" id="ARBA00030755"/>
    </source>
</evidence>
<dbReference type="InterPro" id="IPR002155">
    <property type="entry name" value="Thiolase"/>
</dbReference>
<feature type="domain" description="Thiolase C-terminal" evidence="8">
    <location>
        <begin position="272"/>
        <end position="392"/>
    </location>
</feature>
<evidence type="ECO:0000256" key="4">
    <source>
        <dbReference type="ARBA" id="ARBA00023315"/>
    </source>
</evidence>
<dbReference type="Pfam" id="PF00108">
    <property type="entry name" value="Thiolase_N"/>
    <property type="match status" value="1"/>
</dbReference>
<dbReference type="InterPro" id="IPR020616">
    <property type="entry name" value="Thiolase_N"/>
</dbReference>
<dbReference type="CDD" id="cd00751">
    <property type="entry name" value="thiolase"/>
    <property type="match status" value="1"/>
</dbReference>
<dbReference type="InterPro" id="IPR020613">
    <property type="entry name" value="Thiolase_CS"/>
</dbReference>
<comment type="similarity">
    <text evidence="1 6">Belongs to the thiolase-like superfamily. Thiolase family.</text>
</comment>
<dbReference type="Pfam" id="PF02803">
    <property type="entry name" value="Thiolase_C"/>
    <property type="match status" value="1"/>
</dbReference>
<keyword evidence="10" id="KW-1185">Reference proteome</keyword>
<evidence type="ECO:0000256" key="6">
    <source>
        <dbReference type="RuleBase" id="RU003557"/>
    </source>
</evidence>
<dbReference type="PROSITE" id="PS00737">
    <property type="entry name" value="THIOLASE_2"/>
    <property type="match status" value="1"/>
</dbReference>
<evidence type="ECO:0000313" key="10">
    <source>
        <dbReference type="Proteomes" id="UP000659496"/>
    </source>
</evidence>
<accession>A0ABR8PJW0</accession>
<name>A0ABR8PJW0_9BACL</name>
<proteinExistence type="inferred from homology"/>
<organism evidence="9 10">
    <name type="scientific">Sporosarcina gallistercoris</name>
    <dbReference type="NCBI Taxonomy" id="2762245"/>
    <lineage>
        <taxon>Bacteria</taxon>
        <taxon>Bacillati</taxon>
        <taxon>Bacillota</taxon>
        <taxon>Bacilli</taxon>
        <taxon>Bacillales</taxon>
        <taxon>Caryophanaceae</taxon>
        <taxon>Sporosarcina</taxon>
    </lineage>
</organism>
<dbReference type="PANTHER" id="PTHR18919">
    <property type="entry name" value="ACETYL-COA C-ACYLTRANSFERASE"/>
    <property type="match status" value="1"/>
</dbReference>
<dbReference type="InterPro" id="IPR020617">
    <property type="entry name" value="Thiolase_C"/>
</dbReference>
<keyword evidence="4 6" id="KW-0012">Acyltransferase</keyword>
<reference evidence="9 10" key="1">
    <citation type="submission" date="2020-08" db="EMBL/GenBank/DDBJ databases">
        <title>A Genomic Blueprint of the Chicken Gut Microbiome.</title>
        <authorList>
            <person name="Gilroy R."/>
            <person name="Ravi A."/>
            <person name="Getino M."/>
            <person name="Pursley I."/>
            <person name="Horton D.L."/>
            <person name="Alikhan N.-F."/>
            <person name="Baker D."/>
            <person name="Gharbi K."/>
            <person name="Hall N."/>
            <person name="Watson M."/>
            <person name="Adriaenssens E.M."/>
            <person name="Foster-Nyarko E."/>
            <person name="Jarju S."/>
            <person name="Secka A."/>
            <person name="Antonio M."/>
            <person name="Oren A."/>
            <person name="Chaudhuri R."/>
            <person name="La Ragione R.M."/>
            <person name="Hildebrand F."/>
            <person name="Pallen M.J."/>
        </authorList>
    </citation>
    <scope>NUCLEOTIDE SEQUENCE [LARGE SCALE GENOMIC DNA]</scope>
    <source>
        <strain evidence="9 10">Sa3CUA8</strain>
    </source>
</reference>
<dbReference type="EMBL" id="JACSQY010000005">
    <property type="protein sequence ID" value="MBD7908444.1"/>
    <property type="molecule type" value="Genomic_DNA"/>
</dbReference>
<dbReference type="Gene3D" id="3.40.47.10">
    <property type="match status" value="2"/>
</dbReference>
<evidence type="ECO:0000256" key="2">
    <source>
        <dbReference type="ARBA" id="ARBA00012705"/>
    </source>
</evidence>
<dbReference type="InterPro" id="IPR016039">
    <property type="entry name" value="Thiolase-like"/>
</dbReference>
<evidence type="ECO:0000256" key="3">
    <source>
        <dbReference type="ARBA" id="ARBA00022679"/>
    </source>
</evidence>
<dbReference type="NCBIfam" id="TIGR01930">
    <property type="entry name" value="AcCoA-C-Actrans"/>
    <property type="match status" value="1"/>
</dbReference>
<protein>
    <recommendedName>
        <fullName evidence="2">acetyl-CoA C-acetyltransferase</fullName>
        <ecNumber evidence="2">2.3.1.9</ecNumber>
    </recommendedName>
    <alternativeName>
        <fullName evidence="5">Acetoacetyl-CoA thiolase</fullName>
    </alternativeName>
</protein>
<sequence>MRNSYIVGAVRTAVGRMGGALKDVTVDHLAEAVIREVMERTGKNIQVDEVILGQAKQSADTSNLARLAALRADLPVTVPGYTVHRQCGSGLQAINNADQQIRLGLSDVVIAGGAESMSTAPYYVRHARYGFNAGNGMILDPNTESQPCSQPAEKYGELTMGLTAENLAEQYHISRAEQDEFAIRSQLLAERAIQKGLFKDEIVSFEVKSRKSSVRFEVDEHPRKSTKEQLAKLRAVFKEDGTVTAGNTSGRNDGASVVLMMSEDKLEEYGVKPKAKIIAQAVSGVSPEVMGIGPVTSTKKALEQCGLTIDDIDLIELNEAFAAQALSVIQGTGMDIEKVNVNGGAIALGHPIGATGAVLMTKLLHEMARRDSKYGLVTLCIGGGQGITTIVENLQ</sequence>
<comment type="caution">
    <text evidence="9">The sequence shown here is derived from an EMBL/GenBank/DDBJ whole genome shotgun (WGS) entry which is preliminary data.</text>
</comment>
<dbReference type="RefSeq" id="WP_191689583.1">
    <property type="nucleotide sequence ID" value="NZ_JACSQY010000005.1"/>
</dbReference>
<dbReference type="SUPFAM" id="SSF53901">
    <property type="entry name" value="Thiolase-like"/>
    <property type="match status" value="2"/>
</dbReference>
<dbReference type="PANTHER" id="PTHR18919:SF107">
    <property type="entry name" value="ACETYL-COA ACETYLTRANSFERASE, CYTOSOLIC"/>
    <property type="match status" value="1"/>
</dbReference>
<dbReference type="PIRSF" id="PIRSF000429">
    <property type="entry name" value="Ac-CoA_Ac_transf"/>
    <property type="match status" value="1"/>
</dbReference>
<evidence type="ECO:0000259" key="7">
    <source>
        <dbReference type="Pfam" id="PF00108"/>
    </source>
</evidence>
<keyword evidence="3 6" id="KW-0808">Transferase</keyword>
<evidence type="ECO:0000313" key="9">
    <source>
        <dbReference type="EMBL" id="MBD7908444.1"/>
    </source>
</evidence>
<dbReference type="Proteomes" id="UP000659496">
    <property type="component" value="Unassembled WGS sequence"/>
</dbReference>
<feature type="domain" description="Thiolase N-terminal" evidence="7">
    <location>
        <begin position="5"/>
        <end position="264"/>
    </location>
</feature>
<evidence type="ECO:0000256" key="1">
    <source>
        <dbReference type="ARBA" id="ARBA00010982"/>
    </source>
</evidence>
<evidence type="ECO:0000259" key="8">
    <source>
        <dbReference type="Pfam" id="PF02803"/>
    </source>
</evidence>
<dbReference type="EC" id="2.3.1.9" evidence="2"/>